<keyword evidence="1" id="KW-0732">Signal</keyword>
<dbReference type="AlphaFoldDB" id="A0A9W9A2M3"/>
<organism evidence="2 3">
    <name type="scientific">Lentinula aciculospora</name>
    <dbReference type="NCBI Taxonomy" id="153920"/>
    <lineage>
        <taxon>Eukaryota</taxon>
        <taxon>Fungi</taxon>
        <taxon>Dikarya</taxon>
        <taxon>Basidiomycota</taxon>
        <taxon>Agaricomycotina</taxon>
        <taxon>Agaricomycetes</taxon>
        <taxon>Agaricomycetidae</taxon>
        <taxon>Agaricales</taxon>
        <taxon>Marasmiineae</taxon>
        <taxon>Omphalotaceae</taxon>
        <taxon>Lentinula</taxon>
    </lineage>
</organism>
<feature type="chain" id="PRO_5040988607" evidence="1">
    <location>
        <begin position="23"/>
        <end position="562"/>
    </location>
</feature>
<proteinExistence type="predicted"/>
<evidence type="ECO:0000256" key="1">
    <source>
        <dbReference type="SAM" id="SignalP"/>
    </source>
</evidence>
<accession>A0A9W9A2M3</accession>
<dbReference type="PANTHER" id="PTHR35204">
    <property type="entry name" value="YALI0A21131P"/>
    <property type="match status" value="1"/>
</dbReference>
<dbReference type="InterPro" id="IPR038921">
    <property type="entry name" value="YOR389W-like"/>
</dbReference>
<reference evidence="2" key="1">
    <citation type="submission" date="2022-08" db="EMBL/GenBank/DDBJ databases">
        <title>A Global Phylogenomic Analysis of the Shiitake Genus Lentinula.</title>
        <authorList>
            <consortium name="DOE Joint Genome Institute"/>
            <person name="Sierra-Patev S."/>
            <person name="Min B."/>
            <person name="Naranjo-Ortiz M."/>
            <person name="Looney B."/>
            <person name="Konkel Z."/>
            <person name="Slot J.C."/>
            <person name="Sakamoto Y."/>
            <person name="Steenwyk J.L."/>
            <person name="Rokas A."/>
            <person name="Carro J."/>
            <person name="Camarero S."/>
            <person name="Ferreira P."/>
            <person name="Molpeceres G."/>
            <person name="Ruiz-Duenas F.J."/>
            <person name="Serrano A."/>
            <person name="Henrissat B."/>
            <person name="Drula E."/>
            <person name="Hughes K.W."/>
            <person name="Mata J.L."/>
            <person name="Ishikawa N.K."/>
            <person name="Vargas-Isla R."/>
            <person name="Ushijima S."/>
            <person name="Smith C.A."/>
            <person name="Ahrendt S."/>
            <person name="Andreopoulos W."/>
            <person name="He G."/>
            <person name="Labutti K."/>
            <person name="Lipzen A."/>
            <person name="Ng V."/>
            <person name="Riley R."/>
            <person name="Sandor L."/>
            <person name="Barry K."/>
            <person name="Martinez A.T."/>
            <person name="Xiao Y."/>
            <person name="Gibbons J.G."/>
            <person name="Terashima K."/>
            <person name="Grigoriev I.V."/>
            <person name="Hibbett D.S."/>
        </authorList>
    </citation>
    <scope>NUCLEOTIDE SEQUENCE</scope>
    <source>
        <strain evidence="2">JLM2183</strain>
    </source>
</reference>
<name>A0A9W9A2M3_9AGAR</name>
<dbReference type="PANTHER" id="PTHR35204:SF1">
    <property type="entry name" value="ENTEROTOXIN"/>
    <property type="match status" value="1"/>
</dbReference>
<feature type="signal peptide" evidence="1">
    <location>
        <begin position="1"/>
        <end position="22"/>
    </location>
</feature>
<dbReference type="Proteomes" id="UP001150266">
    <property type="component" value="Unassembled WGS sequence"/>
</dbReference>
<evidence type="ECO:0000313" key="2">
    <source>
        <dbReference type="EMBL" id="KAJ4473043.1"/>
    </source>
</evidence>
<evidence type="ECO:0000313" key="3">
    <source>
        <dbReference type="Proteomes" id="UP001150266"/>
    </source>
</evidence>
<protein>
    <submittedName>
        <fullName evidence="2">Uncharacterized protein</fullName>
    </submittedName>
</protein>
<comment type="caution">
    <text evidence="2">The sequence shown here is derived from an EMBL/GenBank/DDBJ whole genome shotgun (WGS) entry which is preliminary data.</text>
</comment>
<dbReference type="EMBL" id="JAOTPV010000018">
    <property type="protein sequence ID" value="KAJ4473043.1"/>
    <property type="molecule type" value="Genomic_DNA"/>
</dbReference>
<dbReference type="OrthoDB" id="10261782at2759"/>
<gene>
    <name evidence="2" type="ORF">J3R30DRAFT_756745</name>
</gene>
<sequence>MARWLSVLALFSFSLQYSPSPAANQQPLSGDFSQLSNLAYSVTQGDNPSNNGCWDLNKGLTDNTTANLVFSTASSLLQSIPNQRYRNGHTIVPAIVQSGAILYHGRGDAEVPTMDWVAFEPEVSQYFCRTFGGPSKHCWFHTFVVDRPLRVLYFDGAAVALGALSRGSMDSQDIFAWGELRPDMALEEGLRIRQMCKRALRLGLDGFIRTGVISEIMLCDFGSIKLVSSRHLKSASTTPVSVSSTTGEIPLYTEPISLEVIQVLRLLRRFEHYPGLGYVRLDLTHLVSFYDTKLAPSLIAPRSGKHRLGHRLFGINKEDTLRMRKYLEEQIVETPWSSLQAVENTVDWPTYLHWIINLNGENLEDIRLVLSGTQSNTRPSNQREQAKNAFRLIEDIVQRFILYSVSPGENSSDLAWASPVFRECALSHSLPISTISLTTSEALLRDAAEGTTRELCRVLTKMWATGVREGLSSLFNTTVAQPNSLSWSVLLDIWKQELGNLMDWLDWNIWIRCKPACREQELCYIPTWPISIGNVSLPVWREDDPQPRCLRTVPPYIYADDY</sequence>
<keyword evidence="3" id="KW-1185">Reference proteome</keyword>